<evidence type="ECO:0000313" key="4">
    <source>
        <dbReference type="EMBL" id="AFR71125.1"/>
    </source>
</evidence>
<accession>J9UPA7</accession>
<dbReference type="RefSeq" id="WP_014936311.1">
    <property type="nucleotide sequence ID" value="NC_018607.1"/>
</dbReference>
<evidence type="ECO:0000256" key="2">
    <source>
        <dbReference type="ARBA" id="ARBA00010742"/>
    </source>
</evidence>
<dbReference type="PATRIC" id="fig|1133568.3.peg.1791"/>
<protein>
    <submittedName>
        <fullName evidence="4">Putative periplasmic-binding protein-like II family lipoprotein</fullName>
    </submittedName>
</protein>
<comment type="subcellular location">
    <subcellularLocation>
        <location evidence="1">Periplasm</location>
    </subcellularLocation>
</comment>
<dbReference type="PROSITE" id="PS51257">
    <property type="entry name" value="PROKAR_LIPOPROTEIN"/>
    <property type="match status" value="1"/>
</dbReference>
<evidence type="ECO:0000313" key="5">
    <source>
        <dbReference type="Proteomes" id="UP000007346"/>
    </source>
</evidence>
<evidence type="ECO:0000256" key="3">
    <source>
        <dbReference type="ARBA" id="ARBA00022729"/>
    </source>
</evidence>
<dbReference type="PANTHER" id="PTHR30024:SF47">
    <property type="entry name" value="TAURINE-BINDING PERIPLASMIC PROTEIN"/>
    <property type="match status" value="1"/>
</dbReference>
<keyword evidence="3" id="KW-0732">Signal</keyword>
<dbReference type="GO" id="GO:0042597">
    <property type="term" value="C:periplasmic space"/>
    <property type="evidence" value="ECO:0007669"/>
    <property type="project" value="UniProtKB-SubCell"/>
</dbReference>
<reference evidence="4 5" key="1">
    <citation type="journal article" date="2012" name="BMC Genomics">
        <title>Comparative genomics of Brachyspira pilosicoli strains: genome rearrangements, reductions and correlation of genetic compliment with phenotypic diversity.</title>
        <authorList>
            <person name="Mappley L.J."/>
            <person name="Black M.L."/>
            <person name="Abuoun M."/>
            <person name="Darby A.C."/>
            <person name="Woodward M.J."/>
            <person name="Parkhill J."/>
            <person name="Turner A.K."/>
            <person name="Bellgard M.I."/>
            <person name="La T."/>
            <person name="Phillips N.D."/>
            <person name="La Ragione R.M."/>
            <person name="Hampson D.J."/>
        </authorList>
    </citation>
    <scope>NUCLEOTIDE SEQUENCE [LARGE SCALE GENOMIC DNA]</scope>
    <source>
        <strain evidence="4">B2904</strain>
    </source>
</reference>
<dbReference type="SUPFAM" id="SSF53850">
    <property type="entry name" value="Periplasmic binding protein-like II"/>
    <property type="match status" value="1"/>
</dbReference>
<dbReference type="EMBL" id="CP003490">
    <property type="protein sequence ID" value="AFR71125.1"/>
    <property type="molecule type" value="Genomic_DNA"/>
</dbReference>
<sequence>MKKVVIIFSMIAFIISCGGSDNLSKATETSISEDVQAIVDDYNLEELSDADKKYKINLGYYNCDHMTAACVGEDTGIFKALGLNVTVTGNGNVPEAMSAGQMDMAYAGFTTTLNAVKNKVPLFIAAENHTGGAEYFVVSKAIEKPEDLLNKKISMGANAETENLNWAEWTEQLNIPRDTTYYENFSMSDSDAYFAFKLGQLDGYGACDPWGSMAEYENTGKILKRQNTDREIDGHGTCCKVCMNYNFAKAHPKLAERILLAHVMSIEYMYLHPYKAAEIFAENYNVPLEVGLMTLWKKLNEEGRTITWKLNREYVHNQMKTMKRLGIRDDINSLNIDDYIDLSYFENSGAKDFDVFIKEQVDPIFPLGMSYEDWRAKAVEIDNIKEEPKA</sequence>
<dbReference type="Gene3D" id="3.40.190.10">
    <property type="entry name" value="Periplasmic binding protein-like II"/>
    <property type="match status" value="2"/>
</dbReference>
<dbReference type="HOGENOM" id="CLU_046534_0_0_12"/>
<dbReference type="AlphaFoldDB" id="J9UPA7"/>
<dbReference type="Proteomes" id="UP000007346">
    <property type="component" value="Chromosome"/>
</dbReference>
<dbReference type="KEGG" id="bpj:B2904_orf1795"/>
<name>J9UPA7_BRAPL</name>
<gene>
    <name evidence="4" type="ORF">B2904_orf1795</name>
</gene>
<organism evidence="4 5">
    <name type="scientific">Brachyspira pilosicoli B2904</name>
    <dbReference type="NCBI Taxonomy" id="1133568"/>
    <lineage>
        <taxon>Bacteria</taxon>
        <taxon>Pseudomonadati</taxon>
        <taxon>Spirochaetota</taxon>
        <taxon>Spirochaetia</taxon>
        <taxon>Brachyspirales</taxon>
        <taxon>Brachyspiraceae</taxon>
        <taxon>Brachyspira</taxon>
    </lineage>
</organism>
<dbReference type="PANTHER" id="PTHR30024">
    <property type="entry name" value="ALIPHATIC SULFONATES-BINDING PROTEIN-RELATED"/>
    <property type="match status" value="1"/>
</dbReference>
<evidence type="ECO:0000256" key="1">
    <source>
        <dbReference type="ARBA" id="ARBA00004418"/>
    </source>
</evidence>
<dbReference type="NCBIfam" id="NF040735">
    <property type="entry name" value="SBP_SaoX"/>
    <property type="match status" value="1"/>
</dbReference>
<comment type="similarity">
    <text evidence="2">Belongs to the bacterial solute-binding protein SsuA/TauA family.</text>
</comment>
<dbReference type="Pfam" id="PF13379">
    <property type="entry name" value="NMT1_2"/>
    <property type="match status" value="1"/>
</dbReference>
<keyword evidence="4" id="KW-0449">Lipoprotein</keyword>
<proteinExistence type="inferred from homology"/>